<sequence precursor="true">MKKLAFTAFIALTACVMQGCDDGTNVETVPAAGIVSMAGKPLEGVSVSLLPISDVGIKGAYGVSDSSGNVTIQVSPDQEGIPPGEYGVILQQFTQPDGSPIPEGSSAADVGAVNQIHPLYGNTDNFLIKVTVPPEGDSNLKFDMVKNPR</sequence>
<feature type="signal peptide" evidence="1">
    <location>
        <begin position="1"/>
        <end position="19"/>
    </location>
</feature>
<dbReference type="RefSeq" id="WP_145350882.1">
    <property type="nucleotide sequence ID" value="NZ_CP036262.1"/>
</dbReference>
<gene>
    <name evidence="2" type="ORF">FF011L_14070</name>
</gene>
<dbReference type="OrthoDB" id="280880at2"/>
<keyword evidence="3" id="KW-1185">Reference proteome</keyword>
<accession>A0A517MCP0</accession>
<dbReference type="KEGG" id="rml:FF011L_14070"/>
<reference evidence="2 3" key="1">
    <citation type="submission" date="2019-02" db="EMBL/GenBank/DDBJ databases">
        <title>Deep-cultivation of Planctomycetes and their phenomic and genomic characterization uncovers novel biology.</title>
        <authorList>
            <person name="Wiegand S."/>
            <person name="Jogler M."/>
            <person name="Boedeker C."/>
            <person name="Pinto D."/>
            <person name="Vollmers J."/>
            <person name="Rivas-Marin E."/>
            <person name="Kohn T."/>
            <person name="Peeters S.H."/>
            <person name="Heuer A."/>
            <person name="Rast P."/>
            <person name="Oberbeckmann S."/>
            <person name="Bunk B."/>
            <person name="Jeske O."/>
            <person name="Meyerdierks A."/>
            <person name="Storesund J.E."/>
            <person name="Kallscheuer N."/>
            <person name="Luecker S."/>
            <person name="Lage O.M."/>
            <person name="Pohl T."/>
            <person name="Merkel B.J."/>
            <person name="Hornburger P."/>
            <person name="Mueller R.-W."/>
            <person name="Bruemmer F."/>
            <person name="Labrenz M."/>
            <person name="Spormann A.M."/>
            <person name="Op den Camp H."/>
            <person name="Overmann J."/>
            <person name="Amann R."/>
            <person name="Jetten M.S.M."/>
            <person name="Mascher T."/>
            <person name="Medema M.H."/>
            <person name="Devos D.P."/>
            <person name="Kaster A.-K."/>
            <person name="Ovreas L."/>
            <person name="Rohde M."/>
            <person name="Galperin M.Y."/>
            <person name="Jogler C."/>
        </authorList>
    </citation>
    <scope>NUCLEOTIDE SEQUENCE [LARGE SCALE GENOMIC DNA]</scope>
    <source>
        <strain evidence="2 3">FF011L</strain>
    </source>
</reference>
<protein>
    <submittedName>
        <fullName evidence="2">Uncharacterized protein</fullName>
    </submittedName>
</protein>
<evidence type="ECO:0000256" key="1">
    <source>
        <dbReference type="SAM" id="SignalP"/>
    </source>
</evidence>
<dbReference type="Proteomes" id="UP000320672">
    <property type="component" value="Chromosome"/>
</dbReference>
<keyword evidence="1" id="KW-0732">Signal</keyword>
<evidence type="ECO:0000313" key="3">
    <source>
        <dbReference type="Proteomes" id="UP000320672"/>
    </source>
</evidence>
<feature type="chain" id="PRO_5021832153" evidence="1">
    <location>
        <begin position="20"/>
        <end position="149"/>
    </location>
</feature>
<dbReference type="PROSITE" id="PS51257">
    <property type="entry name" value="PROKAR_LIPOPROTEIN"/>
    <property type="match status" value="1"/>
</dbReference>
<proteinExistence type="predicted"/>
<evidence type="ECO:0000313" key="2">
    <source>
        <dbReference type="EMBL" id="QDS92660.1"/>
    </source>
</evidence>
<dbReference type="EMBL" id="CP036262">
    <property type="protein sequence ID" value="QDS92660.1"/>
    <property type="molecule type" value="Genomic_DNA"/>
</dbReference>
<dbReference type="AlphaFoldDB" id="A0A517MCP0"/>
<organism evidence="2 3">
    <name type="scientific">Roseimaritima multifibrata</name>
    <dbReference type="NCBI Taxonomy" id="1930274"/>
    <lineage>
        <taxon>Bacteria</taxon>
        <taxon>Pseudomonadati</taxon>
        <taxon>Planctomycetota</taxon>
        <taxon>Planctomycetia</taxon>
        <taxon>Pirellulales</taxon>
        <taxon>Pirellulaceae</taxon>
        <taxon>Roseimaritima</taxon>
    </lineage>
</organism>
<name>A0A517MCP0_9BACT</name>